<name>A0A9D4LMN5_DREPO</name>
<reference evidence="1" key="1">
    <citation type="journal article" date="2019" name="bioRxiv">
        <title>The Genome of the Zebra Mussel, Dreissena polymorpha: A Resource for Invasive Species Research.</title>
        <authorList>
            <person name="McCartney M.A."/>
            <person name="Auch B."/>
            <person name="Kono T."/>
            <person name="Mallez S."/>
            <person name="Zhang Y."/>
            <person name="Obille A."/>
            <person name="Becker A."/>
            <person name="Abrahante J.E."/>
            <person name="Garbe J."/>
            <person name="Badalamenti J.P."/>
            <person name="Herman A."/>
            <person name="Mangelson H."/>
            <person name="Liachko I."/>
            <person name="Sullivan S."/>
            <person name="Sone E.D."/>
            <person name="Koren S."/>
            <person name="Silverstein K.A.T."/>
            <person name="Beckman K.B."/>
            <person name="Gohl D.M."/>
        </authorList>
    </citation>
    <scope>NUCLEOTIDE SEQUENCE</scope>
    <source>
        <strain evidence="1">Duluth1</strain>
        <tissue evidence="1">Whole animal</tissue>
    </source>
</reference>
<comment type="caution">
    <text evidence="1">The sequence shown here is derived from an EMBL/GenBank/DDBJ whole genome shotgun (WGS) entry which is preliminary data.</text>
</comment>
<keyword evidence="2" id="KW-1185">Reference proteome</keyword>
<protein>
    <submittedName>
        <fullName evidence="1">Uncharacterized protein</fullName>
    </submittedName>
</protein>
<gene>
    <name evidence="1" type="ORF">DPMN_023415</name>
</gene>
<evidence type="ECO:0000313" key="2">
    <source>
        <dbReference type="Proteomes" id="UP000828390"/>
    </source>
</evidence>
<evidence type="ECO:0000313" key="1">
    <source>
        <dbReference type="EMBL" id="KAH3860514.1"/>
    </source>
</evidence>
<organism evidence="1 2">
    <name type="scientific">Dreissena polymorpha</name>
    <name type="common">Zebra mussel</name>
    <name type="synonym">Mytilus polymorpha</name>
    <dbReference type="NCBI Taxonomy" id="45954"/>
    <lineage>
        <taxon>Eukaryota</taxon>
        <taxon>Metazoa</taxon>
        <taxon>Spiralia</taxon>
        <taxon>Lophotrochozoa</taxon>
        <taxon>Mollusca</taxon>
        <taxon>Bivalvia</taxon>
        <taxon>Autobranchia</taxon>
        <taxon>Heteroconchia</taxon>
        <taxon>Euheterodonta</taxon>
        <taxon>Imparidentia</taxon>
        <taxon>Neoheterodontei</taxon>
        <taxon>Myida</taxon>
        <taxon>Dreissenoidea</taxon>
        <taxon>Dreissenidae</taxon>
        <taxon>Dreissena</taxon>
    </lineage>
</organism>
<dbReference type="EMBL" id="JAIWYP010000002">
    <property type="protein sequence ID" value="KAH3860514.1"/>
    <property type="molecule type" value="Genomic_DNA"/>
</dbReference>
<sequence length="56" mass="6378">MSIDLHLTCCLDMLLYDSLHHVDRAVSDVLYLVVGEYVSFHIDLSDAGMVPDLIQW</sequence>
<proteinExistence type="predicted"/>
<dbReference type="AlphaFoldDB" id="A0A9D4LMN5"/>
<dbReference type="Proteomes" id="UP000828390">
    <property type="component" value="Unassembled WGS sequence"/>
</dbReference>
<accession>A0A9D4LMN5</accession>
<reference evidence="1" key="2">
    <citation type="submission" date="2020-11" db="EMBL/GenBank/DDBJ databases">
        <authorList>
            <person name="McCartney M.A."/>
            <person name="Auch B."/>
            <person name="Kono T."/>
            <person name="Mallez S."/>
            <person name="Becker A."/>
            <person name="Gohl D.M."/>
            <person name="Silverstein K.A.T."/>
            <person name="Koren S."/>
            <person name="Bechman K.B."/>
            <person name="Herman A."/>
            <person name="Abrahante J.E."/>
            <person name="Garbe J."/>
        </authorList>
    </citation>
    <scope>NUCLEOTIDE SEQUENCE</scope>
    <source>
        <strain evidence="1">Duluth1</strain>
        <tissue evidence="1">Whole animal</tissue>
    </source>
</reference>